<accession>A0A2S5E0Q4</accession>
<feature type="domain" description="HTH cro/C1-type" evidence="1">
    <location>
        <begin position="51"/>
        <end position="104"/>
    </location>
</feature>
<gene>
    <name evidence="2" type="ORF">C3743_24530</name>
</gene>
<protein>
    <submittedName>
        <fullName evidence="2">XRE family transcriptional regulator</fullName>
    </submittedName>
</protein>
<name>A0A2S5E0Q4_9BURK</name>
<evidence type="ECO:0000259" key="1">
    <source>
        <dbReference type="PROSITE" id="PS50943"/>
    </source>
</evidence>
<reference evidence="2 3" key="1">
    <citation type="submission" date="2018-01" db="EMBL/GenBank/DDBJ databases">
        <title>Successful Treatment of Persistent Burkholderia cepacia Bacteremia with Ceftazidime-Avibactam.</title>
        <authorList>
            <person name="Tamma P."/>
            <person name="Fan Y."/>
            <person name="Bergman Y."/>
            <person name="Sick-Samuels A."/>
            <person name="Hsu A."/>
            <person name="Timp W."/>
            <person name="Simner P."/>
        </authorList>
    </citation>
    <scope>NUCLEOTIDE SEQUENCE [LARGE SCALE GENOMIC DNA]</scope>
    <source>
        <strain evidence="2 3">170816</strain>
    </source>
</reference>
<dbReference type="Pfam" id="PF13560">
    <property type="entry name" value="HTH_31"/>
    <property type="match status" value="1"/>
</dbReference>
<dbReference type="CDD" id="cd00093">
    <property type="entry name" value="HTH_XRE"/>
    <property type="match status" value="1"/>
</dbReference>
<evidence type="ECO:0000313" key="2">
    <source>
        <dbReference type="EMBL" id="POZ84875.1"/>
    </source>
</evidence>
<dbReference type="GO" id="GO:0003677">
    <property type="term" value="F:DNA binding"/>
    <property type="evidence" value="ECO:0007669"/>
    <property type="project" value="InterPro"/>
</dbReference>
<dbReference type="SUPFAM" id="SSF47413">
    <property type="entry name" value="lambda repressor-like DNA-binding domains"/>
    <property type="match status" value="1"/>
</dbReference>
<dbReference type="Gene3D" id="1.10.260.40">
    <property type="entry name" value="lambda repressor-like DNA-binding domains"/>
    <property type="match status" value="1"/>
</dbReference>
<dbReference type="Proteomes" id="UP000238655">
    <property type="component" value="Chromosome 1"/>
</dbReference>
<dbReference type="InterPro" id="IPR001387">
    <property type="entry name" value="Cro/C1-type_HTH"/>
</dbReference>
<evidence type="ECO:0000313" key="3">
    <source>
        <dbReference type="Proteomes" id="UP000238655"/>
    </source>
</evidence>
<dbReference type="EMBL" id="PQVP01000002">
    <property type="protein sequence ID" value="POZ84875.1"/>
    <property type="molecule type" value="Genomic_DNA"/>
</dbReference>
<organism evidence="2 3">
    <name type="scientific">Burkholderia contaminans</name>
    <dbReference type="NCBI Taxonomy" id="488447"/>
    <lineage>
        <taxon>Bacteria</taxon>
        <taxon>Pseudomonadati</taxon>
        <taxon>Pseudomonadota</taxon>
        <taxon>Betaproteobacteria</taxon>
        <taxon>Burkholderiales</taxon>
        <taxon>Burkholderiaceae</taxon>
        <taxon>Burkholderia</taxon>
        <taxon>Burkholderia cepacia complex</taxon>
    </lineage>
</organism>
<dbReference type="SMART" id="SM00530">
    <property type="entry name" value="HTH_XRE"/>
    <property type="match status" value="1"/>
</dbReference>
<comment type="caution">
    <text evidence="2">The sequence shown here is derived from an EMBL/GenBank/DDBJ whole genome shotgun (WGS) entry which is preliminary data.</text>
</comment>
<sequence>MGARLEILQCRLIMGLMETIKSDKGSVESRKVERPLPVIAQRTLKKLGGDINRARRRRGLTQQALAERVGAGLSTIKRLEAGDPRMQLHVLARVLQVFGELDRLSDLLDSAQDDVGLALMDEQLPQRVRTPKKSPHAF</sequence>
<proteinExistence type="predicted"/>
<dbReference type="PROSITE" id="PS50943">
    <property type="entry name" value="HTH_CROC1"/>
    <property type="match status" value="1"/>
</dbReference>
<dbReference type="AlphaFoldDB" id="A0A2S5E0Q4"/>
<dbReference type="InterPro" id="IPR010982">
    <property type="entry name" value="Lambda_DNA-bd_dom_sf"/>
</dbReference>